<dbReference type="Pfam" id="PF00082">
    <property type="entry name" value="Peptidase_S8"/>
    <property type="match status" value="1"/>
</dbReference>
<dbReference type="InterPro" id="IPR036852">
    <property type="entry name" value="Peptidase_S8/S53_dom_sf"/>
</dbReference>
<feature type="signal peptide" evidence="8">
    <location>
        <begin position="1"/>
        <end position="38"/>
    </location>
</feature>
<feature type="active site" description="Charge relay system" evidence="5">
    <location>
        <position position="374"/>
    </location>
</feature>
<evidence type="ECO:0000256" key="5">
    <source>
        <dbReference type="PROSITE-ProRule" id="PRU01240"/>
    </source>
</evidence>
<evidence type="ECO:0000256" key="7">
    <source>
        <dbReference type="SAM" id="MobiDB-lite"/>
    </source>
</evidence>
<dbReference type="PANTHER" id="PTHR43806">
    <property type="entry name" value="PEPTIDASE S8"/>
    <property type="match status" value="1"/>
</dbReference>
<dbReference type="InterPro" id="IPR050131">
    <property type="entry name" value="Peptidase_S8_subtilisin-like"/>
</dbReference>
<accession>A0A0N9IDS3</accession>
<dbReference type="PROSITE" id="PS00136">
    <property type="entry name" value="SUBTILASE_ASP"/>
    <property type="match status" value="1"/>
</dbReference>
<dbReference type="STRING" id="860235.AOZ06_47390"/>
<keyword evidence="11" id="KW-1185">Reference proteome</keyword>
<evidence type="ECO:0000256" key="6">
    <source>
        <dbReference type="RuleBase" id="RU003355"/>
    </source>
</evidence>
<evidence type="ECO:0000313" key="11">
    <source>
        <dbReference type="Proteomes" id="UP000063699"/>
    </source>
</evidence>
<evidence type="ECO:0000256" key="3">
    <source>
        <dbReference type="ARBA" id="ARBA00022801"/>
    </source>
</evidence>
<comment type="similarity">
    <text evidence="1 5 6">Belongs to the peptidase S8 family.</text>
</comment>
<dbReference type="EMBL" id="CP012752">
    <property type="protein sequence ID" value="ALG13482.1"/>
    <property type="molecule type" value="Genomic_DNA"/>
</dbReference>
<dbReference type="PRINTS" id="PR00723">
    <property type="entry name" value="SUBTILISIN"/>
</dbReference>
<sequence length="1092" mass="112963">MKGLAVTPRSPQRRRAGWAVLAMSTAVLGLATPTAALAEQPAPPEQPVPSDAKQLDSRDRALVAEAEKAGKPSVTVLVAAEHGRADSAASELRAIGANVKSVEKDLDYLKVTLPPGKARQAVKLDSIRAIDVDGLIARDEPRPDGMGNPLPQPAPGPNTPRVNPYMPTGDTHAAQFGKVFPFWDGKNVTVAVLDSGVDLDHPALAKTSGGERKIVDWYNANSPDSGDSTWVAMSQQTYTGQFTTAGRTWTAPATGGPYSIGVFAENAGANDFAAANSEIGGDVNRDGDKADRFGVLQDTTTKEVRVDLNGNGNFTDDAALIDYKVKQDVGHFGTDNPATPAVKETVPFVVQTDKSVYGTTDTPFVGLGIAAAAHGSHVAGISAGNALLDGKMAGAAPGAKVLAIKACLSTPSCTESGLIDGVVYAARNGADVVNISIGGLPPLNDGNNARAVLYNRVIKEFNVQLFISAGNSGSGANTVGDPSVATDAVSVGSYVTKETWLSNYGSQTAKKEGLHPYSSRGPAEDGGFKPNIIAPGSAISSIPQWQPAQPLPGTYTLPVGYAHFNGTSMAAPQATGAAALLVSAYKATHGGKRPSTAALRNAIYSSARFVDGLGAYEQGNGLFDVFGAALYLAANPNPDTVTSSVEVNTVLDGFLAKPGVGVGIHDREGVVQGKQYTRTYTFTRTTGGDRTAPYRLKWIGNDGTFSSAGSVNLPLNKPVTVDVRVNPRQGGVHSAVLELDNPFTSGTDSQLLNTVFVPQQVNAGNKFTVTNSGKIDRNQTQNFFVNVPQGTTGLKFDLTGGGAAAGAGQVRFIRVDPRGIPIDVTSTTNCYNPDAGAGCTTGSPTTRTVNNPIPGVWEVYVEARRTSDVASAPFSLTTTAITTKISPNPDTIDSLQAGVPSNRNYSVTNSAGAFNGKLVGGPLSSSLTLRPSIVTDAQQQRQINVLPGSTSLRVAIGNTSDIKADLDLALFNCTSGSCVLAAQSADADSEEAVSVSNPAPGVWISLVVGYAVPAGTTDYDYNDLFSSPQLGTVTVNDSDAQRGLGATWNAPATVTAAAVPPAGRKLQGDLTVRTSDGGIVGNGSILINTVTP</sequence>
<proteinExistence type="inferred from homology"/>
<dbReference type="SUPFAM" id="SSF52743">
    <property type="entry name" value="Subtilisin-like"/>
    <property type="match status" value="1"/>
</dbReference>
<keyword evidence="4 5" id="KW-0720">Serine protease</keyword>
<name>A0A0N9IDS3_9PSEU</name>
<dbReference type="InterPro" id="IPR023828">
    <property type="entry name" value="Peptidase_S8_Ser-AS"/>
</dbReference>
<evidence type="ECO:0000259" key="9">
    <source>
        <dbReference type="Pfam" id="PF00082"/>
    </source>
</evidence>
<keyword evidence="2 5" id="KW-0645">Protease</keyword>
<feature type="active site" description="Charge relay system" evidence="5">
    <location>
        <position position="194"/>
    </location>
</feature>
<dbReference type="InterPro" id="IPR023827">
    <property type="entry name" value="Peptidase_S8_Asp-AS"/>
</dbReference>
<feature type="active site" description="Charge relay system" evidence="5">
    <location>
        <position position="568"/>
    </location>
</feature>
<gene>
    <name evidence="10" type="ORF">AOZ06_47390</name>
</gene>
<keyword evidence="3 5" id="KW-0378">Hydrolase</keyword>
<dbReference type="PANTHER" id="PTHR43806:SF11">
    <property type="entry name" value="CEREVISIN-RELATED"/>
    <property type="match status" value="1"/>
</dbReference>
<evidence type="ECO:0000256" key="2">
    <source>
        <dbReference type="ARBA" id="ARBA00022670"/>
    </source>
</evidence>
<evidence type="ECO:0000256" key="4">
    <source>
        <dbReference type="ARBA" id="ARBA00022825"/>
    </source>
</evidence>
<feature type="region of interest" description="Disordered" evidence="7">
    <location>
        <begin position="138"/>
        <end position="158"/>
    </location>
</feature>
<feature type="chain" id="PRO_5006036084" evidence="8">
    <location>
        <begin position="39"/>
        <end position="1092"/>
    </location>
</feature>
<dbReference type="GO" id="GO:0006508">
    <property type="term" value="P:proteolysis"/>
    <property type="evidence" value="ECO:0007669"/>
    <property type="project" value="UniProtKB-KW"/>
</dbReference>
<dbReference type="PROSITE" id="PS00138">
    <property type="entry name" value="SUBTILASE_SER"/>
    <property type="match status" value="1"/>
</dbReference>
<protein>
    <submittedName>
        <fullName evidence="10">Serine protease</fullName>
    </submittedName>
</protein>
<dbReference type="Gene3D" id="3.40.50.200">
    <property type="entry name" value="Peptidase S8/S53 domain"/>
    <property type="match status" value="2"/>
</dbReference>
<feature type="domain" description="Peptidase S8/S53" evidence="9">
    <location>
        <begin position="185"/>
        <end position="620"/>
    </location>
</feature>
<dbReference type="AlphaFoldDB" id="A0A0N9IDS3"/>
<dbReference type="KEGG" id="kphy:AOZ06_47390"/>
<keyword evidence="8" id="KW-0732">Signal</keyword>
<evidence type="ECO:0000256" key="8">
    <source>
        <dbReference type="SAM" id="SignalP"/>
    </source>
</evidence>
<dbReference type="InterPro" id="IPR015500">
    <property type="entry name" value="Peptidase_S8_subtilisin-rel"/>
</dbReference>
<evidence type="ECO:0000313" key="10">
    <source>
        <dbReference type="EMBL" id="ALG13482.1"/>
    </source>
</evidence>
<dbReference type="GO" id="GO:0004252">
    <property type="term" value="F:serine-type endopeptidase activity"/>
    <property type="evidence" value="ECO:0007669"/>
    <property type="project" value="UniProtKB-UniRule"/>
</dbReference>
<dbReference type="Proteomes" id="UP000063699">
    <property type="component" value="Chromosome"/>
</dbReference>
<dbReference type="InterPro" id="IPR000209">
    <property type="entry name" value="Peptidase_S8/S53_dom"/>
</dbReference>
<organism evidence="10 11">
    <name type="scientific">Kibdelosporangium phytohabitans</name>
    <dbReference type="NCBI Taxonomy" id="860235"/>
    <lineage>
        <taxon>Bacteria</taxon>
        <taxon>Bacillati</taxon>
        <taxon>Actinomycetota</taxon>
        <taxon>Actinomycetes</taxon>
        <taxon>Pseudonocardiales</taxon>
        <taxon>Pseudonocardiaceae</taxon>
        <taxon>Kibdelosporangium</taxon>
    </lineage>
</organism>
<reference evidence="10 11" key="1">
    <citation type="submission" date="2015-07" db="EMBL/GenBank/DDBJ databases">
        <title>Genome sequencing of Kibdelosporangium phytohabitans.</title>
        <authorList>
            <person name="Qin S."/>
            <person name="Xing K."/>
        </authorList>
    </citation>
    <scope>NUCLEOTIDE SEQUENCE [LARGE SCALE GENOMIC DNA]</scope>
    <source>
        <strain evidence="10 11">KLBMP1111</strain>
    </source>
</reference>
<evidence type="ECO:0000256" key="1">
    <source>
        <dbReference type="ARBA" id="ARBA00011073"/>
    </source>
</evidence>
<dbReference type="PROSITE" id="PS51892">
    <property type="entry name" value="SUBTILASE"/>
    <property type="match status" value="1"/>
</dbReference>
<dbReference type="OrthoDB" id="9813435at2"/>